<evidence type="ECO:0000313" key="8">
    <source>
        <dbReference type="EMBL" id="RKF60126.1"/>
    </source>
</evidence>
<feature type="transmembrane region" description="Helical" evidence="5">
    <location>
        <begin position="131"/>
        <end position="158"/>
    </location>
</feature>
<dbReference type="InterPro" id="IPR022535">
    <property type="entry name" value="Golgi_pH-regulator_cons_dom"/>
</dbReference>
<feature type="transmembrane region" description="Helical" evidence="5">
    <location>
        <begin position="345"/>
        <end position="362"/>
    </location>
</feature>
<dbReference type="OrthoDB" id="264392at2759"/>
<evidence type="ECO:0000259" key="7">
    <source>
        <dbReference type="Pfam" id="PF12537"/>
    </source>
</evidence>
<dbReference type="Proteomes" id="UP000286134">
    <property type="component" value="Unassembled WGS sequence"/>
</dbReference>
<comment type="subcellular location">
    <subcellularLocation>
        <location evidence="1">Membrane</location>
        <topology evidence="1">Multi-pass membrane protein</topology>
    </subcellularLocation>
</comment>
<evidence type="ECO:0000256" key="2">
    <source>
        <dbReference type="ARBA" id="ARBA00022692"/>
    </source>
</evidence>
<evidence type="ECO:0000256" key="5">
    <source>
        <dbReference type="SAM" id="Phobius"/>
    </source>
</evidence>
<dbReference type="Pfam" id="PF12430">
    <property type="entry name" value="ABA_GPCR"/>
    <property type="match status" value="1"/>
</dbReference>
<dbReference type="EMBL" id="MCFK01005417">
    <property type="protein sequence ID" value="RKF60126.1"/>
    <property type="molecule type" value="Genomic_DNA"/>
</dbReference>
<feature type="domain" description="Abscisic acid G-protein coupled receptor-like" evidence="6">
    <location>
        <begin position="336"/>
        <end position="520"/>
    </location>
</feature>
<name>A0A420HRS4_9PEZI</name>
<feature type="transmembrane region" description="Helical" evidence="5">
    <location>
        <begin position="20"/>
        <end position="44"/>
    </location>
</feature>
<feature type="transmembrane region" description="Helical" evidence="5">
    <location>
        <begin position="450"/>
        <end position="471"/>
    </location>
</feature>
<sequence length="545" mass="60418">MFLSEKCDKLACSTISYTRSIWSLALSLVPFIVTFFGVGSLLLYKLYPLISQKSDETLFGVSPPPLPRDAPLLSSRHRSTATQNKNEKKYRLDSLTFATTISLAAVLAELILCEISNALDPVARAYALKSIIPSLLFSLVFLIPFLELQSIISAAGWSSKISESNKTPRIAWLLQGSGFSLWLLGFWWLGKGTHIFIIASKPGNGLIAACLERVGIIGIALMAVMSGFAAVSAIWHTFGVKPRMVSEADICRKQADLETIYELLVEKQNRLRVLLRKSKDIPTGEYLKKFLGTIRGNSDSQEIQSLEKEISALVYMSSSLSSSKGLLQNRLAYSRRASSRLGKTILVPASYGFSIYCIYRILSTTLTNIRILIFSYPTAAAHNPPSADPINRILSYMVKHIDPTLNRIAWSRQISILLSGFILLASFNSVLTTFHMLTKFSPSLLHQAQANQALLIAHISATYVISSALLLRSNLPNEMKSIVNEALGSPLDPLFVERWFDTWFLLATTGTALGILFSRKFYGQGVRSWDDTELEGDVELGQKRL</sequence>
<feature type="transmembrane region" description="Helical" evidence="5">
    <location>
        <begin position="170"/>
        <end position="189"/>
    </location>
</feature>
<comment type="caution">
    <text evidence="8">The sequence shown here is derived from an EMBL/GenBank/DDBJ whole genome shotgun (WGS) entry which is preliminary data.</text>
</comment>
<feature type="transmembrane region" description="Helical" evidence="5">
    <location>
        <begin position="95"/>
        <end position="119"/>
    </location>
</feature>
<organism evidence="8 9">
    <name type="scientific">Erysiphe neolycopersici</name>
    <dbReference type="NCBI Taxonomy" id="212602"/>
    <lineage>
        <taxon>Eukaryota</taxon>
        <taxon>Fungi</taxon>
        <taxon>Dikarya</taxon>
        <taxon>Ascomycota</taxon>
        <taxon>Pezizomycotina</taxon>
        <taxon>Leotiomycetes</taxon>
        <taxon>Erysiphales</taxon>
        <taxon>Erysiphaceae</taxon>
        <taxon>Erysiphe</taxon>
    </lineage>
</organism>
<feature type="transmembrane region" description="Helical" evidence="5">
    <location>
        <begin position="214"/>
        <end position="235"/>
    </location>
</feature>
<reference evidence="8 9" key="1">
    <citation type="journal article" date="2018" name="BMC Genomics">
        <title>Comparative genome analyses reveal sequence features reflecting distinct modes of host-adaptation between dicot and monocot powdery mildew.</title>
        <authorList>
            <person name="Wu Y."/>
            <person name="Ma X."/>
            <person name="Pan Z."/>
            <person name="Kale S.D."/>
            <person name="Song Y."/>
            <person name="King H."/>
            <person name="Zhang Q."/>
            <person name="Presley C."/>
            <person name="Deng X."/>
            <person name="Wei C.I."/>
            <person name="Xiao S."/>
        </authorList>
    </citation>
    <scope>NUCLEOTIDE SEQUENCE [LARGE SCALE GENOMIC DNA]</scope>
    <source>
        <strain evidence="8">UMSG2</strain>
    </source>
</reference>
<proteinExistence type="predicted"/>
<feature type="transmembrane region" description="Helical" evidence="5">
    <location>
        <begin position="414"/>
        <end position="438"/>
    </location>
</feature>
<accession>A0A420HRS4</accession>
<keyword evidence="2 5" id="KW-0812">Transmembrane</keyword>
<dbReference type="InterPro" id="IPR015672">
    <property type="entry name" value="GPHR/GTG"/>
</dbReference>
<evidence type="ECO:0000313" key="9">
    <source>
        <dbReference type="Proteomes" id="UP000286134"/>
    </source>
</evidence>
<dbReference type="PANTHER" id="PTHR15948">
    <property type="entry name" value="G-PROTEIN COUPLED RECEPTOR 89-RELATED"/>
    <property type="match status" value="1"/>
</dbReference>
<keyword evidence="4 5" id="KW-0472">Membrane</keyword>
<dbReference type="PANTHER" id="PTHR15948:SF0">
    <property type="entry name" value="GOLGI PH REGULATOR A-RELATED"/>
    <property type="match status" value="1"/>
</dbReference>
<dbReference type="Pfam" id="PF12537">
    <property type="entry name" value="GPHR_N"/>
    <property type="match status" value="1"/>
</dbReference>
<dbReference type="InterPro" id="IPR025969">
    <property type="entry name" value="ABA_GPCR_dom"/>
</dbReference>
<protein>
    <submittedName>
        <fullName evidence="8">Golgi pH regulator</fullName>
    </submittedName>
</protein>
<gene>
    <name evidence="8" type="ORF">OnM2_054047</name>
</gene>
<dbReference type="AlphaFoldDB" id="A0A420HRS4"/>
<dbReference type="GO" id="GO:0016020">
    <property type="term" value="C:membrane"/>
    <property type="evidence" value="ECO:0007669"/>
    <property type="project" value="UniProtKB-SubCell"/>
</dbReference>
<feature type="domain" description="Golgi pH regulator conserved" evidence="7">
    <location>
        <begin position="205"/>
        <end position="271"/>
    </location>
</feature>
<evidence type="ECO:0000256" key="4">
    <source>
        <dbReference type="ARBA" id="ARBA00023136"/>
    </source>
</evidence>
<evidence type="ECO:0000256" key="3">
    <source>
        <dbReference type="ARBA" id="ARBA00022989"/>
    </source>
</evidence>
<keyword evidence="3 5" id="KW-1133">Transmembrane helix</keyword>
<evidence type="ECO:0000256" key="1">
    <source>
        <dbReference type="ARBA" id="ARBA00004141"/>
    </source>
</evidence>
<keyword evidence="9" id="KW-1185">Reference proteome</keyword>
<evidence type="ECO:0000259" key="6">
    <source>
        <dbReference type="Pfam" id="PF12430"/>
    </source>
</evidence>